<dbReference type="Proteomes" id="UP000828941">
    <property type="component" value="Chromosome 9"/>
</dbReference>
<evidence type="ECO:0000313" key="2">
    <source>
        <dbReference type="Proteomes" id="UP000828941"/>
    </source>
</evidence>
<name>A0ACB9ME75_BAUVA</name>
<reference evidence="1 2" key="1">
    <citation type="journal article" date="2022" name="DNA Res.">
        <title>Chromosomal-level genome assembly of the orchid tree Bauhinia variegata (Leguminosae; Cercidoideae) supports the allotetraploid origin hypothesis of Bauhinia.</title>
        <authorList>
            <person name="Zhong Y."/>
            <person name="Chen Y."/>
            <person name="Zheng D."/>
            <person name="Pang J."/>
            <person name="Liu Y."/>
            <person name="Luo S."/>
            <person name="Meng S."/>
            <person name="Qian L."/>
            <person name="Wei D."/>
            <person name="Dai S."/>
            <person name="Zhou R."/>
        </authorList>
    </citation>
    <scope>NUCLEOTIDE SEQUENCE [LARGE SCALE GENOMIC DNA]</scope>
    <source>
        <strain evidence="1">BV-YZ2020</strain>
    </source>
</reference>
<gene>
    <name evidence="1" type="ORF">L6164_022133</name>
</gene>
<evidence type="ECO:0000313" key="1">
    <source>
        <dbReference type="EMBL" id="KAI4322437.1"/>
    </source>
</evidence>
<proteinExistence type="predicted"/>
<comment type="caution">
    <text evidence="1">The sequence shown here is derived from an EMBL/GenBank/DDBJ whole genome shotgun (WGS) entry which is preliminary data.</text>
</comment>
<dbReference type="EMBL" id="CM039434">
    <property type="protein sequence ID" value="KAI4322437.1"/>
    <property type="molecule type" value="Genomic_DNA"/>
</dbReference>
<keyword evidence="2" id="KW-1185">Reference proteome</keyword>
<protein>
    <submittedName>
        <fullName evidence="1">Uncharacterized protein</fullName>
    </submittedName>
</protein>
<accession>A0ACB9ME75</accession>
<sequence length="172" mass="18178">MAFTQVIAAFLLALALARIDPSACAAVKGKISCLDCTQNYDFSGIKLSAKCDNIKKLGVATAADDGSFKIDLPSDGTSSVSPVNCQATILGGSTQLYGSRKSLVSLIVKGQEQNSYIISTPLSFFTSCPLNTRCKAANELGSSETVDLPLPREWGLAPTSYYVPFFPIIGIP</sequence>
<organism evidence="1 2">
    <name type="scientific">Bauhinia variegata</name>
    <name type="common">Purple orchid tree</name>
    <name type="synonym">Phanera variegata</name>
    <dbReference type="NCBI Taxonomy" id="167791"/>
    <lineage>
        <taxon>Eukaryota</taxon>
        <taxon>Viridiplantae</taxon>
        <taxon>Streptophyta</taxon>
        <taxon>Embryophyta</taxon>
        <taxon>Tracheophyta</taxon>
        <taxon>Spermatophyta</taxon>
        <taxon>Magnoliopsida</taxon>
        <taxon>eudicotyledons</taxon>
        <taxon>Gunneridae</taxon>
        <taxon>Pentapetalae</taxon>
        <taxon>rosids</taxon>
        <taxon>fabids</taxon>
        <taxon>Fabales</taxon>
        <taxon>Fabaceae</taxon>
        <taxon>Cercidoideae</taxon>
        <taxon>Cercideae</taxon>
        <taxon>Bauhiniinae</taxon>
        <taxon>Bauhinia</taxon>
    </lineage>
</organism>